<evidence type="ECO:0000256" key="4">
    <source>
        <dbReference type="ARBA" id="ARBA00023242"/>
    </source>
</evidence>
<organism evidence="7 8">
    <name type="scientific">Colletotrichum cuscutae</name>
    <dbReference type="NCBI Taxonomy" id="1209917"/>
    <lineage>
        <taxon>Eukaryota</taxon>
        <taxon>Fungi</taxon>
        <taxon>Dikarya</taxon>
        <taxon>Ascomycota</taxon>
        <taxon>Pezizomycotina</taxon>
        <taxon>Sordariomycetes</taxon>
        <taxon>Hypocreomycetidae</taxon>
        <taxon>Glomerellales</taxon>
        <taxon>Glomerellaceae</taxon>
        <taxon>Colletotrichum</taxon>
        <taxon>Colletotrichum acutatum species complex</taxon>
    </lineage>
</organism>
<keyword evidence="2 5" id="KW-0547">Nucleotide-binding</keyword>
<evidence type="ECO:0000256" key="5">
    <source>
        <dbReference type="PROSITE-ProRule" id="PRU00409"/>
    </source>
</evidence>
<dbReference type="InterPro" id="IPR052032">
    <property type="entry name" value="ATP-dep_AA_Ligase"/>
</dbReference>
<evidence type="ECO:0000259" key="6">
    <source>
        <dbReference type="PROSITE" id="PS50975"/>
    </source>
</evidence>
<accession>A0AAI9XFF9</accession>
<dbReference type="Pfam" id="PF11951">
    <property type="entry name" value="Fungal_trans_2"/>
    <property type="match status" value="1"/>
</dbReference>
<dbReference type="GO" id="GO:0046872">
    <property type="term" value="F:metal ion binding"/>
    <property type="evidence" value="ECO:0007669"/>
    <property type="project" value="InterPro"/>
</dbReference>
<name>A0AAI9XFF9_9PEZI</name>
<comment type="caution">
    <text evidence="7">The sequence shown here is derived from an EMBL/GenBank/DDBJ whole genome shotgun (WGS) entry which is preliminary data.</text>
</comment>
<dbReference type="InterPro" id="IPR021858">
    <property type="entry name" value="Fun_TF"/>
</dbReference>
<proteinExistence type="predicted"/>
<dbReference type="Pfam" id="PF18130">
    <property type="entry name" value="ATPgrasp_N"/>
    <property type="match status" value="1"/>
</dbReference>
<reference evidence="7" key="1">
    <citation type="submission" date="2016-11" db="EMBL/GenBank/DDBJ databases">
        <title>The genome sequence of Colletotrichum cuscutae.</title>
        <authorList>
            <person name="Baroncelli R."/>
        </authorList>
    </citation>
    <scope>NUCLEOTIDE SEQUENCE</scope>
    <source>
        <strain evidence="7">IMI 304802</strain>
    </source>
</reference>
<dbReference type="Gene3D" id="3.40.50.20">
    <property type="match status" value="1"/>
</dbReference>
<keyword evidence="8" id="KW-1185">Reference proteome</keyword>
<dbReference type="PANTHER" id="PTHR43585">
    <property type="entry name" value="FUMIPYRROLE BIOSYNTHESIS PROTEIN C"/>
    <property type="match status" value="1"/>
</dbReference>
<dbReference type="Pfam" id="PF13535">
    <property type="entry name" value="ATP-grasp_4"/>
    <property type="match status" value="1"/>
</dbReference>
<feature type="domain" description="ATP-grasp" evidence="6">
    <location>
        <begin position="308"/>
        <end position="536"/>
    </location>
</feature>
<evidence type="ECO:0000313" key="7">
    <source>
        <dbReference type="EMBL" id="KAK1448067.1"/>
    </source>
</evidence>
<evidence type="ECO:0000256" key="3">
    <source>
        <dbReference type="ARBA" id="ARBA00022840"/>
    </source>
</evidence>
<gene>
    <name evidence="7" type="ORF">CCUS01_11989</name>
</gene>
<keyword evidence="3 5" id="KW-0067">ATP-binding</keyword>
<dbReference type="InterPro" id="IPR041472">
    <property type="entry name" value="BL00235/CARNS1_N"/>
</dbReference>
<protein>
    <recommendedName>
        <fullName evidence="6">ATP-grasp domain-containing protein</fullName>
    </recommendedName>
</protein>
<dbReference type="InterPro" id="IPR011761">
    <property type="entry name" value="ATP-grasp"/>
</dbReference>
<dbReference type="EMBL" id="MPDP01000312">
    <property type="protein sequence ID" value="KAK1448067.1"/>
    <property type="molecule type" value="Genomic_DNA"/>
</dbReference>
<dbReference type="SUPFAM" id="SSF56059">
    <property type="entry name" value="Glutathione synthetase ATP-binding domain-like"/>
    <property type="match status" value="1"/>
</dbReference>
<dbReference type="Proteomes" id="UP001239213">
    <property type="component" value="Unassembled WGS sequence"/>
</dbReference>
<keyword evidence="1" id="KW-0436">Ligase</keyword>
<dbReference type="GO" id="GO:0005524">
    <property type="term" value="F:ATP binding"/>
    <property type="evidence" value="ECO:0007669"/>
    <property type="project" value="UniProtKB-UniRule"/>
</dbReference>
<dbReference type="GO" id="GO:0016874">
    <property type="term" value="F:ligase activity"/>
    <property type="evidence" value="ECO:0007669"/>
    <property type="project" value="UniProtKB-KW"/>
</dbReference>
<keyword evidence="4" id="KW-0539">Nucleus</keyword>
<dbReference type="Gene3D" id="3.30.470.20">
    <property type="entry name" value="ATP-grasp fold, B domain"/>
    <property type="match status" value="1"/>
</dbReference>
<evidence type="ECO:0000256" key="1">
    <source>
        <dbReference type="ARBA" id="ARBA00022598"/>
    </source>
</evidence>
<evidence type="ECO:0000313" key="8">
    <source>
        <dbReference type="Proteomes" id="UP001239213"/>
    </source>
</evidence>
<sequence length="845" mass="93117">MGDIIDLPDQSKFARNHFQVLSPTNEAVYVFSWKAYTNPIRGNDWQTIDIVFNIIPTDTSKNTRLGHARDDDWRFSISTSKLATDFLSGCLRASLKSGLGCGPRVAKLIVPLVKGQIVRSDIIPLRFIDCEFVDARSSLAEPLRFFSGLPVQVSQLDDLAELLGVSAGGLILQALPPGIESLEARSFSQFVEAETENRLSFPWITTPTAPKTLVIVEGSRQHPSDGGTGPNIYLAAMALGIKMVVLDVPGHWLEGPEYEHWREAFIPIEMSQPPDEGFADRIAQAVATYQGKVDGIITFCDSFQHQVALAAQKLGLPSSKPEALMTATNNSLFPCIIKPCNGWSSEGVFLINNNTELIEAMGPLDALSKSRHGSEFVIERYCAGPEVDANFVLLDGEILFFEVCDDFPKSADTNGSCSGGANTFIELDSVFPSKLPESEINLLRICFHNTLLRLGLRNGVMHLEGRVDNSTVEYRTEGGVLDLRPRAAEAQSRGAIKSPEAWLIEINPRPPGMKGTQVIESTHGVDYWGLGMLIALRDGERTKALCNPYRNGPQYTCVMVFIPADYDVSSAEGIFDSGDICDDLFNRRPDLAKNVSRYGCLVKKGQKVAHPSHGVNSFLAYFNVFSRKGREDALRLAKIVREEVRASHRRRKPRRFHCGTGYFVFPNRFRWMSDGELLVDTLVVPRRTPLSPGLQVPRQLFFIAGITENGSMDLLSHYLGVTTISMANGSTPDNPSCLESIPLAFGSDLVLELLLTQSPIHRASKSLRSGDRVAEPYYGRSIHLFQRSLSSFIGGQPLEQKLTMAIGALILCFTESIDDVAPILTYGGSNDTQDARLDAYSPMDQ</sequence>
<dbReference type="AlphaFoldDB" id="A0AAI9XFF9"/>
<dbReference type="PROSITE" id="PS50975">
    <property type="entry name" value="ATP_GRASP"/>
    <property type="match status" value="1"/>
</dbReference>
<evidence type="ECO:0000256" key="2">
    <source>
        <dbReference type="ARBA" id="ARBA00022741"/>
    </source>
</evidence>
<dbReference type="PANTHER" id="PTHR43585:SF2">
    <property type="entry name" value="ATP-GRASP ENZYME FSQD"/>
    <property type="match status" value="1"/>
</dbReference>